<keyword evidence="3" id="KW-1185">Reference proteome</keyword>
<evidence type="ECO:0000313" key="3">
    <source>
        <dbReference type="Proteomes" id="UP001476798"/>
    </source>
</evidence>
<evidence type="ECO:0000256" key="1">
    <source>
        <dbReference type="SAM" id="MobiDB-lite"/>
    </source>
</evidence>
<name>A0ABV0PVY1_9TELE</name>
<feature type="region of interest" description="Disordered" evidence="1">
    <location>
        <begin position="68"/>
        <end position="93"/>
    </location>
</feature>
<dbReference type="EMBL" id="JAHRIO010090291">
    <property type="protein sequence ID" value="MEQ2187645.1"/>
    <property type="molecule type" value="Genomic_DNA"/>
</dbReference>
<gene>
    <name evidence="2" type="ORF">GOODEAATRI_006788</name>
</gene>
<accession>A0ABV0PVY1</accession>
<protein>
    <submittedName>
        <fullName evidence="2">Uncharacterized protein</fullName>
    </submittedName>
</protein>
<comment type="caution">
    <text evidence="2">The sequence shown here is derived from an EMBL/GenBank/DDBJ whole genome shotgun (WGS) entry which is preliminary data.</text>
</comment>
<reference evidence="2 3" key="1">
    <citation type="submission" date="2021-06" db="EMBL/GenBank/DDBJ databases">
        <authorList>
            <person name="Palmer J.M."/>
        </authorList>
    </citation>
    <scope>NUCLEOTIDE SEQUENCE [LARGE SCALE GENOMIC DNA]</scope>
    <source>
        <strain evidence="2 3">GA_2019</strain>
        <tissue evidence="2">Muscle</tissue>
    </source>
</reference>
<dbReference type="Proteomes" id="UP001476798">
    <property type="component" value="Unassembled WGS sequence"/>
</dbReference>
<evidence type="ECO:0000313" key="2">
    <source>
        <dbReference type="EMBL" id="MEQ2187645.1"/>
    </source>
</evidence>
<organism evidence="2 3">
    <name type="scientific">Goodea atripinnis</name>
    <dbReference type="NCBI Taxonomy" id="208336"/>
    <lineage>
        <taxon>Eukaryota</taxon>
        <taxon>Metazoa</taxon>
        <taxon>Chordata</taxon>
        <taxon>Craniata</taxon>
        <taxon>Vertebrata</taxon>
        <taxon>Euteleostomi</taxon>
        <taxon>Actinopterygii</taxon>
        <taxon>Neopterygii</taxon>
        <taxon>Teleostei</taxon>
        <taxon>Neoteleostei</taxon>
        <taxon>Acanthomorphata</taxon>
        <taxon>Ovalentaria</taxon>
        <taxon>Atherinomorphae</taxon>
        <taxon>Cyprinodontiformes</taxon>
        <taxon>Goodeidae</taxon>
        <taxon>Goodea</taxon>
    </lineage>
</organism>
<sequence length="129" mass="14231">MSILLTTAARAVAFQPSGLCRYQKRKRRFLHHCHQHLPPYEPEEAKKCRTSVITVIRVHRLATVSQVLKPSSEKPAGPPPAAHGSTGIELTFPATRPSRTIPSLKSDIRVTSGADTVGREIQPTGFIWV</sequence>
<proteinExistence type="predicted"/>